<keyword evidence="7 9" id="KW-0472">Membrane</keyword>
<evidence type="ECO:0000256" key="8">
    <source>
        <dbReference type="SAM" id="MobiDB-lite"/>
    </source>
</evidence>
<keyword evidence="2" id="KW-1003">Cell membrane</keyword>
<keyword evidence="3" id="KW-0328">Glycosyltransferase</keyword>
<keyword evidence="5 9" id="KW-0812">Transmembrane</keyword>
<feature type="transmembrane region" description="Helical" evidence="9">
    <location>
        <begin position="35"/>
        <end position="52"/>
    </location>
</feature>
<dbReference type="RefSeq" id="WP_344733374.1">
    <property type="nucleotide sequence ID" value="NZ_BAAAZH010000014.1"/>
</dbReference>
<evidence type="ECO:0008006" key="14">
    <source>
        <dbReference type="Google" id="ProtNLM"/>
    </source>
</evidence>
<feature type="region of interest" description="Disordered" evidence="8">
    <location>
        <begin position="496"/>
        <end position="547"/>
    </location>
</feature>
<feature type="transmembrane region" description="Helical" evidence="9">
    <location>
        <begin position="108"/>
        <end position="132"/>
    </location>
</feature>
<evidence type="ECO:0000313" key="13">
    <source>
        <dbReference type="Proteomes" id="UP001501495"/>
    </source>
</evidence>
<feature type="transmembrane region" description="Helical" evidence="9">
    <location>
        <begin position="467"/>
        <end position="489"/>
    </location>
</feature>
<feature type="compositionally biased region" description="Low complexity" evidence="8">
    <location>
        <begin position="529"/>
        <end position="539"/>
    </location>
</feature>
<evidence type="ECO:0000313" key="12">
    <source>
        <dbReference type="EMBL" id="GAA4119240.1"/>
    </source>
</evidence>
<evidence type="ECO:0000256" key="6">
    <source>
        <dbReference type="ARBA" id="ARBA00022989"/>
    </source>
</evidence>
<feature type="transmembrane region" description="Helical" evidence="9">
    <location>
        <begin position="441"/>
        <end position="460"/>
    </location>
</feature>
<feature type="transmembrane region" description="Helical" evidence="9">
    <location>
        <begin position="241"/>
        <end position="259"/>
    </location>
</feature>
<dbReference type="InterPro" id="IPR050297">
    <property type="entry name" value="LipidA_mod_glycosyltrf_83"/>
</dbReference>
<feature type="transmembrane region" description="Helical" evidence="9">
    <location>
        <begin position="196"/>
        <end position="229"/>
    </location>
</feature>
<dbReference type="Pfam" id="PF24878">
    <property type="entry name" value="YkcB_C"/>
    <property type="match status" value="1"/>
</dbReference>
<evidence type="ECO:0000259" key="10">
    <source>
        <dbReference type="Pfam" id="PF13231"/>
    </source>
</evidence>
<sequence length="682" mass="69131">MTTVAPPPSAPSAPSPTSPPEGSGDGRRALPWERIGLAALLAATAALYLIGLSESGWGNSFYAAAAQAGSESWKAFFFGSSDAANSITVDKTPLALWPMGLSVRIFGLSSWSILVPQALEGVACVAVLYAAVKRATGSAGAALLAGATMALTPVAVLMFRFDNPDAMLVLLLTGSAYAVQRAVEASRTDGGRPTRWLVLAGALVGLGFLAKMLQAFLVLPALGLAYLIFAGVPLAKRFGQLLLGFGAMVLAAGWWIAIVELWPASSRPYIGGSQNNSILELTLGYNGFGRLTGNETGSVGGGGGGNGGGMWGETGLGRLFNDEIGAQAAWLIPAALILGIAALLLVRRLPVLERVRARAGVTIWLGWLVTTGLTFSFMAGIFHAYYTVALAPAIGALVGIGGWAAWQRRTSLWAGAVLGATLAFTSVWGFVLLGRSDWQPWLRWVVLIGGLATALVLAGVSLLPRRIAAATALLAVVLGLAAPGAYSLATASEPHTGSIPSAGPAGSGGFGFGGGRPGGMGGMPGGTPPTGTQGTPPTGTQGGTQGGLMGTLGQGMRSAGSLIDGSDPSAEMVALLEQDADSYTWVAATIGSQSAAGYQLATEHSVMPIGGFNGSDPSPTLAQFQALVADGEIHYFIGSGVSGMGSMGGSDAAAEIAAWVAANYTAQTVDGTTVYDLTSPTS</sequence>
<feature type="transmembrane region" description="Helical" evidence="9">
    <location>
        <begin position="328"/>
        <end position="346"/>
    </location>
</feature>
<dbReference type="InterPro" id="IPR056785">
    <property type="entry name" value="YkcA/B-like_C"/>
</dbReference>
<dbReference type="InterPro" id="IPR038731">
    <property type="entry name" value="RgtA/B/C-like"/>
</dbReference>
<dbReference type="PANTHER" id="PTHR33908">
    <property type="entry name" value="MANNOSYLTRANSFERASE YKCB-RELATED"/>
    <property type="match status" value="1"/>
</dbReference>
<evidence type="ECO:0000256" key="5">
    <source>
        <dbReference type="ARBA" id="ARBA00022692"/>
    </source>
</evidence>
<feature type="domain" description="Glycosyltransferase RgtA/B/C/D-like" evidence="10">
    <location>
        <begin position="90"/>
        <end position="255"/>
    </location>
</feature>
<evidence type="ECO:0000256" key="9">
    <source>
        <dbReference type="SAM" id="Phobius"/>
    </source>
</evidence>
<evidence type="ECO:0000259" key="11">
    <source>
        <dbReference type="Pfam" id="PF24878"/>
    </source>
</evidence>
<keyword evidence="4" id="KW-0808">Transferase</keyword>
<feature type="transmembrane region" description="Helical" evidence="9">
    <location>
        <begin position="139"/>
        <end position="161"/>
    </location>
</feature>
<feature type="transmembrane region" description="Helical" evidence="9">
    <location>
        <begin position="384"/>
        <end position="405"/>
    </location>
</feature>
<name>A0ABP7XJF0_9ACTN</name>
<feature type="compositionally biased region" description="Pro residues" evidence="8">
    <location>
        <begin position="1"/>
        <end position="19"/>
    </location>
</feature>
<dbReference type="Pfam" id="PF13231">
    <property type="entry name" value="PMT_2"/>
    <property type="match status" value="1"/>
</dbReference>
<comment type="caution">
    <text evidence="12">The sequence shown here is derived from an EMBL/GenBank/DDBJ whole genome shotgun (WGS) entry which is preliminary data.</text>
</comment>
<evidence type="ECO:0000256" key="1">
    <source>
        <dbReference type="ARBA" id="ARBA00004651"/>
    </source>
</evidence>
<dbReference type="PANTHER" id="PTHR33908:SF3">
    <property type="entry name" value="UNDECAPRENYL PHOSPHATE-ALPHA-4-AMINO-4-DEOXY-L-ARABINOSE ARABINOSYL TRANSFERASE"/>
    <property type="match status" value="1"/>
</dbReference>
<evidence type="ECO:0000256" key="4">
    <source>
        <dbReference type="ARBA" id="ARBA00022679"/>
    </source>
</evidence>
<comment type="subcellular location">
    <subcellularLocation>
        <location evidence="1">Cell membrane</location>
        <topology evidence="1">Multi-pass membrane protein</topology>
    </subcellularLocation>
</comment>
<keyword evidence="13" id="KW-1185">Reference proteome</keyword>
<evidence type="ECO:0000256" key="7">
    <source>
        <dbReference type="ARBA" id="ARBA00023136"/>
    </source>
</evidence>
<evidence type="ECO:0000256" key="2">
    <source>
        <dbReference type="ARBA" id="ARBA00022475"/>
    </source>
</evidence>
<gene>
    <name evidence="12" type="ORF">GCM10022215_21550</name>
</gene>
<proteinExistence type="predicted"/>
<accession>A0ABP7XJF0</accession>
<feature type="region of interest" description="Disordered" evidence="8">
    <location>
        <begin position="1"/>
        <end position="27"/>
    </location>
</feature>
<feature type="transmembrane region" description="Helical" evidence="9">
    <location>
        <begin position="358"/>
        <end position="378"/>
    </location>
</feature>
<evidence type="ECO:0000256" key="3">
    <source>
        <dbReference type="ARBA" id="ARBA00022676"/>
    </source>
</evidence>
<reference evidence="13" key="1">
    <citation type="journal article" date="2019" name="Int. J. Syst. Evol. Microbiol.">
        <title>The Global Catalogue of Microorganisms (GCM) 10K type strain sequencing project: providing services to taxonomists for standard genome sequencing and annotation.</title>
        <authorList>
            <consortium name="The Broad Institute Genomics Platform"/>
            <consortium name="The Broad Institute Genome Sequencing Center for Infectious Disease"/>
            <person name="Wu L."/>
            <person name="Ma J."/>
        </authorList>
    </citation>
    <scope>NUCLEOTIDE SEQUENCE [LARGE SCALE GENOMIC DNA]</scope>
    <source>
        <strain evidence="13">JCM 16703</strain>
    </source>
</reference>
<dbReference type="EMBL" id="BAAAZH010000014">
    <property type="protein sequence ID" value="GAA4119240.1"/>
    <property type="molecule type" value="Genomic_DNA"/>
</dbReference>
<organism evidence="12 13">
    <name type="scientific">Nocardioides fonticola</name>
    <dbReference type="NCBI Taxonomy" id="450363"/>
    <lineage>
        <taxon>Bacteria</taxon>
        <taxon>Bacillati</taxon>
        <taxon>Actinomycetota</taxon>
        <taxon>Actinomycetes</taxon>
        <taxon>Propionibacteriales</taxon>
        <taxon>Nocardioidaceae</taxon>
        <taxon>Nocardioides</taxon>
    </lineage>
</organism>
<feature type="domain" description="Putative mannosyltransferase YkcA/B-like C-terminal" evidence="11">
    <location>
        <begin position="572"/>
        <end position="663"/>
    </location>
</feature>
<feature type="compositionally biased region" description="Gly residues" evidence="8">
    <location>
        <begin position="505"/>
        <end position="525"/>
    </location>
</feature>
<protein>
    <recommendedName>
        <fullName evidence="14">Glycosyl transferase</fullName>
    </recommendedName>
</protein>
<keyword evidence="6 9" id="KW-1133">Transmembrane helix</keyword>
<feature type="transmembrane region" description="Helical" evidence="9">
    <location>
        <begin position="412"/>
        <end position="435"/>
    </location>
</feature>
<dbReference type="Proteomes" id="UP001501495">
    <property type="component" value="Unassembled WGS sequence"/>
</dbReference>